<dbReference type="OrthoDB" id="1377102at2"/>
<name>A0A1G9C1P1_9FLAO</name>
<dbReference type="EMBL" id="FNEZ01000006">
    <property type="protein sequence ID" value="SDK45606.1"/>
    <property type="molecule type" value="Genomic_DNA"/>
</dbReference>
<accession>A0A1G9C1P1</accession>
<dbReference type="RefSeq" id="WP_091398383.1">
    <property type="nucleotide sequence ID" value="NZ_BKAI01000025.1"/>
</dbReference>
<evidence type="ECO:0000313" key="2">
    <source>
        <dbReference type="EMBL" id="SDK45606.1"/>
    </source>
</evidence>
<evidence type="ECO:0000256" key="1">
    <source>
        <dbReference type="SAM" id="Phobius"/>
    </source>
</evidence>
<proteinExistence type="predicted"/>
<evidence type="ECO:0000313" key="3">
    <source>
        <dbReference type="Proteomes" id="UP000199580"/>
    </source>
</evidence>
<feature type="transmembrane region" description="Helical" evidence="1">
    <location>
        <begin position="174"/>
        <end position="191"/>
    </location>
</feature>
<feature type="transmembrane region" description="Helical" evidence="1">
    <location>
        <begin position="197"/>
        <end position="220"/>
    </location>
</feature>
<sequence length="245" mass="29411">MKFANKHLLTAAKRDCWFSVTVNFVFTKKVLSWQRKLNPLESQPRLSRETLADIYEDRRTNKQEMITKEDLEKKYSTFSNSELLEIIQDKFSYTDIAVLVAMSEISKRNLNEQDIKKYKTAKELEIKNFIQKNIVDDLSFLQKNLFFYIWIPFLNFPFKRNFFDDGFELKLKQANYYSWLGFAFCVILSAIQSNYKFSTIVFLIIWMATFLVTFLFDEFFNRQSQIRKLQKIFNIESEDEISHKN</sequence>
<keyword evidence="1" id="KW-0472">Membrane</keyword>
<keyword evidence="1" id="KW-1133">Transmembrane helix</keyword>
<dbReference type="STRING" id="1128970.SAMN04487935_3441"/>
<keyword evidence="1" id="KW-0812">Transmembrane</keyword>
<dbReference type="AlphaFoldDB" id="A0A1G9C1P1"/>
<protein>
    <submittedName>
        <fullName evidence="2">Uncharacterized protein</fullName>
    </submittedName>
</protein>
<dbReference type="Proteomes" id="UP000199580">
    <property type="component" value="Unassembled WGS sequence"/>
</dbReference>
<keyword evidence="3" id="KW-1185">Reference proteome</keyword>
<reference evidence="2 3" key="1">
    <citation type="submission" date="2016-10" db="EMBL/GenBank/DDBJ databases">
        <authorList>
            <person name="de Groot N.N."/>
        </authorList>
    </citation>
    <scope>NUCLEOTIDE SEQUENCE [LARGE SCALE GENOMIC DNA]</scope>
    <source>
        <strain evidence="2 3">CGMCC 1.10076</strain>
    </source>
</reference>
<organism evidence="2 3">
    <name type="scientific">Flavobacterium noncentrifugens</name>
    <dbReference type="NCBI Taxonomy" id="1128970"/>
    <lineage>
        <taxon>Bacteria</taxon>
        <taxon>Pseudomonadati</taxon>
        <taxon>Bacteroidota</taxon>
        <taxon>Flavobacteriia</taxon>
        <taxon>Flavobacteriales</taxon>
        <taxon>Flavobacteriaceae</taxon>
        <taxon>Flavobacterium</taxon>
    </lineage>
</organism>
<gene>
    <name evidence="2" type="ORF">SAMN04487935_3441</name>
</gene>